<organism evidence="2 3">
    <name type="scientific">Yoonia sediminilitoris</name>
    <dbReference type="NCBI Taxonomy" id="1286148"/>
    <lineage>
        <taxon>Bacteria</taxon>
        <taxon>Pseudomonadati</taxon>
        <taxon>Pseudomonadota</taxon>
        <taxon>Alphaproteobacteria</taxon>
        <taxon>Rhodobacterales</taxon>
        <taxon>Paracoccaceae</taxon>
        <taxon>Yoonia</taxon>
    </lineage>
</organism>
<keyword evidence="1" id="KW-0472">Membrane</keyword>
<name>A0A2T6KFW8_9RHOB</name>
<evidence type="ECO:0000313" key="3">
    <source>
        <dbReference type="Proteomes" id="UP000244523"/>
    </source>
</evidence>
<dbReference type="EMBL" id="QBUD01000006">
    <property type="protein sequence ID" value="PUB14194.1"/>
    <property type="molecule type" value="Genomic_DNA"/>
</dbReference>
<dbReference type="AlphaFoldDB" id="A0A2T6KFW8"/>
<accession>A0A2T6KFW8</accession>
<reference evidence="2 3" key="1">
    <citation type="submission" date="2018-04" db="EMBL/GenBank/DDBJ databases">
        <title>Genomic Encyclopedia of Archaeal and Bacterial Type Strains, Phase II (KMG-II): from individual species to whole genera.</title>
        <authorList>
            <person name="Goeker M."/>
        </authorList>
    </citation>
    <scope>NUCLEOTIDE SEQUENCE [LARGE SCALE GENOMIC DNA]</scope>
    <source>
        <strain evidence="2 3">DSM 29955</strain>
    </source>
</reference>
<feature type="transmembrane region" description="Helical" evidence="1">
    <location>
        <begin position="26"/>
        <end position="44"/>
    </location>
</feature>
<keyword evidence="1" id="KW-0812">Transmembrane</keyword>
<protein>
    <submittedName>
        <fullName evidence="2">Uncharacterized protein</fullName>
    </submittedName>
</protein>
<keyword evidence="3" id="KW-1185">Reference proteome</keyword>
<proteinExistence type="predicted"/>
<dbReference type="Proteomes" id="UP000244523">
    <property type="component" value="Unassembled WGS sequence"/>
</dbReference>
<evidence type="ECO:0000313" key="2">
    <source>
        <dbReference type="EMBL" id="PUB14194.1"/>
    </source>
</evidence>
<gene>
    <name evidence="2" type="ORF">C8N45_10668</name>
</gene>
<evidence type="ECO:0000256" key="1">
    <source>
        <dbReference type="SAM" id="Phobius"/>
    </source>
</evidence>
<sequence>MMTANILNATALVSLELHVGTLTNLTLVWAGIVICFAVFGWRIARRFRRGPRREAASPRAPDRTPTNLRGILELSGAATLNANFEKMMSALQPSTGKISRTSEII</sequence>
<comment type="caution">
    <text evidence="2">The sequence shown here is derived from an EMBL/GenBank/DDBJ whole genome shotgun (WGS) entry which is preliminary data.</text>
</comment>
<keyword evidence="1" id="KW-1133">Transmembrane helix</keyword>